<protein>
    <submittedName>
        <fullName evidence="1">Uncharacterized protein</fullName>
    </submittedName>
</protein>
<comment type="caution">
    <text evidence="1">The sequence shown here is derived from an EMBL/GenBank/DDBJ whole genome shotgun (WGS) entry which is preliminary data.</text>
</comment>
<gene>
    <name evidence="1" type="ORF">BG53_02515</name>
</gene>
<dbReference type="RefSeq" id="WP_036581097.1">
    <property type="nucleotide sequence ID" value="NZ_KK082210.1"/>
</dbReference>
<dbReference type="EMBL" id="JFHU01000134">
    <property type="protein sequence ID" value="EXX88127.1"/>
    <property type="molecule type" value="Genomic_DNA"/>
</dbReference>
<keyword evidence="2" id="KW-1185">Reference proteome</keyword>
<evidence type="ECO:0000313" key="1">
    <source>
        <dbReference type="EMBL" id="EXX88127.1"/>
    </source>
</evidence>
<accession>A0A9W5W6Z7</accession>
<sequence>MALSNCTKCGQVMLNSRSMFCAECTSNYSEDIDKVKHYIMTHPKPSLMEACQKTDIPVNTLQQFIKDGIISRLN</sequence>
<evidence type="ECO:0000313" key="2">
    <source>
        <dbReference type="Proteomes" id="UP000053750"/>
    </source>
</evidence>
<name>A0A9W5W6Z7_9BACL</name>
<dbReference type="OrthoDB" id="1707905at2"/>
<dbReference type="AlphaFoldDB" id="A0A9W5W6Z7"/>
<dbReference type="Proteomes" id="UP000053750">
    <property type="component" value="Unassembled WGS sequence"/>
</dbReference>
<reference evidence="1 2" key="1">
    <citation type="submission" date="2014-02" db="EMBL/GenBank/DDBJ databases">
        <title>Genome sequence of Paenibacillus darwinianus reveals adaptive mechanisms for survival in Antarctic soils.</title>
        <authorList>
            <person name="Dsouza M."/>
            <person name="Taylor M.W."/>
            <person name="Turner S.J."/>
            <person name="Aislabie J."/>
        </authorList>
    </citation>
    <scope>NUCLEOTIDE SEQUENCE [LARGE SCALE GENOMIC DNA]</scope>
    <source>
        <strain evidence="1 2">CE1</strain>
    </source>
</reference>
<proteinExistence type="predicted"/>
<organism evidence="1 2">
    <name type="scientific">Paenibacillus darwinianus</name>
    <dbReference type="NCBI Taxonomy" id="1380763"/>
    <lineage>
        <taxon>Bacteria</taxon>
        <taxon>Bacillati</taxon>
        <taxon>Bacillota</taxon>
        <taxon>Bacilli</taxon>
        <taxon>Bacillales</taxon>
        <taxon>Paenibacillaceae</taxon>
        <taxon>Paenibacillus</taxon>
    </lineage>
</organism>